<dbReference type="EMBL" id="ML122251">
    <property type="protein sequence ID" value="RPD66436.1"/>
    <property type="molecule type" value="Genomic_DNA"/>
</dbReference>
<dbReference type="PANTHER" id="PTHR47835:SF3">
    <property type="entry name" value="HELICASE FOR MEIOSIS 1"/>
    <property type="match status" value="1"/>
</dbReference>
<dbReference type="FunFam" id="1.10.10.10:FF:000012">
    <property type="entry name" value="U5 small nuclear ribonucleoprotein helicase"/>
    <property type="match status" value="1"/>
</dbReference>
<comment type="similarity">
    <text evidence="1">Belongs to the helicase family. SKI2 subfamily.</text>
</comment>
<name>A0A5C2T1J6_9APHY</name>
<dbReference type="STRING" id="1328759.A0A5C2T1J6"/>
<comment type="catalytic activity">
    <reaction evidence="8">
        <text>Couples ATP hydrolysis with the unwinding of duplex DNA by translocating in the 3'-5' direction.</text>
        <dbReference type="EC" id="5.6.2.4"/>
    </reaction>
</comment>
<dbReference type="EC" id="5.6.2.4" evidence="9"/>
<dbReference type="InterPro" id="IPR036390">
    <property type="entry name" value="WH_DNA-bd_sf"/>
</dbReference>
<dbReference type="SUPFAM" id="SSF158702">
    <property type="entry name" value="Sec63 N-terminal domain-like"/>
    <property type="match status" value="1"/>
</dbReference>
<keyword evidence="4" id="KW-0347">Helicase</keyword>
<keyword evidence="3 14" id="KW-0378">Hydrolase</keyword>
<dbReference type="GO" id="GO:0043138">
    <property type="term" value="F:3'-5' DNA helicase activity"/>
    <property type="evidence" value="ECO:0007669"/>
    <property type="project" value="UniProtKB-EC"/>
</dbReference>
<dbReference type="InterPro" id="IPR052247">
    <property type="entry name" value="Meiotic_Crossover_Helicase"/>
</dbReference>
<comment type="catalytic activity">
    <reaction evidence="10">
        <text>ATP + H2O = ADP + phosphate + H(+)</text>
        <dbReference type="Rhea" id="RHEA:13065"/>
        <dbReference type="ChEBI" id="CHEBI:15377"/>
        <dbReference type="ChEBI" id="CHEBI:15378"/>
        <dbReference type="ChEBI" id="CHEBI:30616"/>
        <dbReference type="ChEBI" id="CHEBI:43474"/>
        <dbReference type="ChEBI" id="CHEBI:456216"/>
        <dbReference type="EC" id="5.6.2.4"/>
    </reaction>
</comment>
<dbReference type="InterPro" id="IPR004179">
    <property type="entry name" value="Sec63-dom"/>
</dbReference>
<dbReference type="PANTHER" id="PTHR47835">
    <property type="entry name" value="HFM1, ATP DEPENDENT DNA HELICASE HOMOLOG"/>
    <property type="match status" value="1"/>
</dbReference>
<feature type="region of interest" description="Disordered" evidence="11">
    <location>
        <begin position="1313"/>
        <end position="1385"/>
    </location>
</feature>
<evidence type="ECO:0000256" key="7">
    <source>
        <dbReference type="ARBA" id="ARBA00023254"/>
    </source>
</evidence>
<keyword evidence="7" id="KW-0469">Meiosis</keyword>
<dbReference type="InterPro" id="IPR027417">
    <property type="entry name" value="P-loop_NTPase"/>
</dbReference>
<feature type="compositionally biased region" description="Polar residues" evidence="11">
    <location>
        <begin position="157"/>
        <end position="178"/>
    </location>
</feature>
<keyword evidence="15" id="KW-1185">Reference proteome</keyword>
<dbReference type="PROSITE" id="PS51194">
    <property type="entry name" value="HELICASE_CTER"/>
    <property type="match status" value="1"/>
</dbReference>
<dbReference type="SUPFAM" id="SSF52540">
    <property type="entry name" value="P-loop containing nucleoside triphosphate hydrolases"/>
    <property type="match status" value="1"/>
</dbReference>
<dbReference type="InterPro" id="IPR011545">
    <property type="entry name" value="DEAD/DEAH_box_helicase_dom"/>
</dbReference>
<feature type="compositionally biased region" description="Polar residues" evidence="11">
    <location>
        <begin position="1162"/>
        <end position="1172"/>
    </location>
</feature>
<gene>
    <name evidence="14" type="ORF">L227DRAFT_606533</name>
</gene>
<feature type="compositionally biased region" description="Polar residues" evidence="11">
    <location>
        <begin position="1434"/>
        <end position="1443"/>
    </location>
</feature>
<dbReference type="SMART" id="SM00487">
    <property type="entry name" value="DEXDc"/>
    <property type="match status" value="1"/>
</dbReference>
<evidence type="ECO:0000256" key="10">
    <source>
        <dbReference type="ARBA" id="ARBA00048988"/>
    </source>
</evidence>
<evidence type="ECO:0000256" key="9">
    <source>
        <dbReference type="ARBA" id="ARBA00034808"/>
    </source>
</evidence>
<feature type="compositionally biased region" description="Polar residues" evidence="11">
    <location>
        <begin position="83"/>
        <end position="92"/>
    </location>
</feature>
<dbReference type="OrthoDB" id="5575at2759"/>
<evidence type="ECO:0000256" key="2">
    <source>
        <dbReference type="ARBA" id="ARBA00022741"/>
    </source>
</evidence>
<feature type="region of interest" description="Disordered" evidence="11">
    <location>
        <begin position="1151"/>
        <end position="1184"/>
    </location>
</feature>
<reference evidence="14" key="1">
    <citation type="journal article" date="2018" name="Genome Biol. Evol.">
        <title>Genomics and development of Lentinus tigrinus, a white-rot wood-decaying mushroom with dimorphic fruiting bodies.</title>
        <authorList>
            <person name="Wu B."/>
            <person name="Xu Z."/>
            <person name="Knudson A."/>
            <person name="Carlson A."/>
            <person name="Chen N."/>
            <person name="Kovaka S."/>
            <person name="LaButti K."/>
            <person name="Lipzen A."/>
            <person name="Pennachio C."/>
            <person name="Riley R."/>
            <person name="Schakwitz W."/>
            <person name="Umezawa K."/>
            <person name="Ohm R.A."/>
            <person name="Grigoriev I.V."/>
            <person name="Nagy L.G."/>
            <person name="Gibbons J."/>
            <person name="Hibbett D."/>
        </authorList>
    </citation>
    <scope>NUCLEOTIDE SEQUENCE [LARGE SCALE GENOMIC DNA]</scope>
    <source>
        <strain evidence="14">ALCF2SS1-6</strain>
    </source>
</reference>
<dbReference type="Proteomes" id="UP000313359">
    <property type="component" value="Unassembled WGS sequence"/>
</dbReference>
<dbReference type="Pfam" id="PF00270">
    <property type="entry name" value="DEAD"/>
    <property type="match status" value="1"/>
</dbReference>
<evidence type="ECO:0000256" key="8">
    <source>
        <dbReference type="ARBA" id="ARBA00034617"/>
    </source>
</evidence>
<feature type="region of interest" description="Disordered" evidence="11">
    <location>
        <begin position="61"/>
        <end position="101"/>
    </location>
</feature>
<protein>
    <recommendedName>
        <fullName evidence="9">DNA 3'-5' helicase</fullName>
        <ecNumber evidence="9">5.6.2.4</ecNumber>
    </recommendedName>
</protein>
<keyword evidence="6" id="KW-0413">Isomerase</keyword>
<dbReference type="InterPro" id="IPR036388">
    <property type="entry name" value="WH-like_DNA-bd_sf"/>
</dbReference>
<organism evidence="14 15">
    <name type="scientific">Lentinus tigrinus ALCF2SS1-6</name>
    <dbReference type="NCBI Taxonomy" id="1328759"/>
    <lineage>
        <taxon>Eukaryota</taxon>
        <taxon>Fungi</taxon>
        <taxon>Dikarya</taxon>
        <taxon>Basidiomycota</taxon>
        <taxon>Agaricomycotina</taxon>
        <taxon>Agaricomycetes</taxon>
        <taxon>Polyporales</taxon>
        <taxon>Polyporaceae</taxon>
        <taxon>Lentinus</taxon>
    </lineage>
</organism>
<dbReference type="PROSITE" id="PS51192">
    <property type="entry name" value="HELICASE_ATP_BIND_1"/>
    <property type="match status" value="1"/>
</dbReference>
<proteinExistence type="inferred from homology"/>
<dbReference type="InterPro" id="IPR001650">
    <property type="entry name" value="Helicase_C-like"/>
</dbReference>
<dbReference type="SUPFAM" id="SSF46785">
    <property type="entry name" value="Winged helix' DNA-binding domain"/>
    <property type="match status" value="1"/>
</dbReference>
<dbReference type="SMART" id="SM00973">
    <property type="entry name" value="Sec63"/>
    <property type="match status" value="1"/>
</dbReference>
<dbReference type="Gene3D" id="1.10.10.10">
    <property type="entry name" value="Winged helix-like DNA-binding domain superfamily/Winged helix DNA-binding domain"/>
    <property type="match status" value="1"/>
</dbReference>
<dbReference type="GO" id="GO:0003676">
    <property type="term" value="F:nucleic acid binding"/>
    <property type="evidence" value="ECO:0007669"/>
    <property type="project" value="InterPro"/>
</dbReference>
<evidence type="ECO:0000256" key="4">
    <source>
        <dbReference type="ARBA" id="ARBA00022806"/>
    </source>
</evidence>
<dbReference type="InterPro" id="IPR014001">
    <property type="entry name" value="Helicase_ATP-bd"/>
</dbReference>
<dbReference type="GO" id="GO:0005524">
    <property type="term" value="F:ATP binding"/>
    <property type="evidence" value="ECO:0007669"/>
    <property type="project" value="UniProtKB-KW"/>
</dbReference>
<dbReference type="CDD" id="cd18795">
    <property type="entry name" value="SF2_C_Ski2"/>
    <property type="match status" value="1"/>
</dbReference>
<feature type="region of interest" description="Disordered" evidence="11">
    <location>
        <begin position="1270"/>
        <end position="1289"/>
    </location>
</feature>
<dbReference type="Gene3D" id="1.10.3380.10">
    <property type="entry name" value="Sec63 N-terminal domain-like domain"/>
    <property type="match status" value="1"/>
</dbReference>
<dbReference type="Pfam" id="PF02889">
    <property type="entry name" value="Sec63"/>
    <property type="match status" value="1"/>
</dbReference>
<accession>A0A5C2T1J6</accession>
<dbReference type="GO" id="GO:0016787">
    <property type="term" value="F:hydrolase activity"/>
    <property type="evidence" value="ECO:0007669"/>
    <property type="project" value="UniProtKB-KW"/>
</dbReference>
<feature type="region of interest" description="Disordered" evidence="11">
    <location>
        <begin position="149"/>
        <end position="189"/>
    </location>
</feature>
<keyword evidence="2" id="KW-0547">Nucleotide-binding</keyword>
<evidence type="ECO:0000256" key="3">
    <source>
        <dbReference type="ARBA" id="ARBA00022801"/>
    </source>
</evidence>
<evidence type="ECO:0000256" key="11">
    <source>
        <dbReference type="SAM" id="MobiDB-lite"/>
    </source>
</evidence>
<dbReference type="Pfam" id="PF23445">
    <property type="entry name" value="WHD_SNRNP200"/>
    <property type="match status" value="1"/>
</dbReference>
<evidence type="ECO:0000256" key="5">
    <source>
        <dbReference type="ARBA" id="ARBA00022840"/>
    </source>
</evidence>
<dbReference type="Pfam" id="PF00271">
    <property type="entry name" value="Helicase_C"/>
    <property type="match status" value="1"/>
</dbReference>
<evidence type="ECO:0000259" key="12">
    <source>
        <dbReference type="PROSITE" id="PS51192"/>
    </source>
</evidence>
<dbReference type="SMART" id="SM00490">
    <property type="entry name" value="HELICc"/>
    <property type="match status" value="1"/>
</dbReference>
<evidence type="ECO:0000259" key="13">
    <source>
        <dbReference type="PROSITE" id="PS51194"/>
    </source>
</evidence>
<evidence type="ECO:0000313" key="14">
    <source>
        <dbReference type="EMBL" id="RPD66436.1"/>
    </source>
</evidence>
<evidence type="ECO:0000256" key="6">
    <source>
        <dbReference type="ARBA" id="ARBA00023235"/>
    </source>
</evidence>
<feature type="domain" description="Helicase C-terminal" evidence="13">
    <location>
        <begin position="444"/>
        <end position="626"/>
    </location>
</feature>
<sequence length="1515" mass="169024">MHRMFASYMDCDEASIQHAGYDGGYVFPQLEGPSHSAPGATYQGENDEYMYNDDVDDLLYEIGNSSPSPPDRSQQRRAWQTPRVPTQSNSVPHPSYGAPDTRHRILNNPSSSVYADDQANDYSHSFHTQQSIGYTNDNWTHMRHENPHRAVAPVGNSPEQYPTNWSGRRQTPQKTAYNDHSGAHSPHKATTRLRPVSDLPDIYRGLFKFGVFNAVQSQCFDTVMHSNEDMVISAPTGSGKTVLFELAIVKMLRESAGTGQKVKCIYIAPTKSLCTEKARDWESKFAPFGAKCSELTGDTVNTGRGAWGDAKDATIIVTTGEKWDSLTRNWEDHSYILSQIQLFLIDEVHLLNETRGSTLEVVVSRMKLRGRSVRFIVVSATVPNIQDVADWIGNPSRDGTAIVKEFGEEFRPCKLSKFVYGLPRRKDTNDFAFAKALDYKCYSVLQQHCYNKPVLVFCVMIAAEQIFKEYEEATTKRESLPWSKPPRIEHVFTNKQLDRLAACGIGVHHAGISRDDRSATEQLYLKKVLKVLFATSTLAVGVNLPAHTVIIKGVKLYQNNAWAEYSDLDVMQMIGRAGRPQFDKEGVAVIMCEQELEAKYRALAQGQTILESSLHISLAEHINSEIALGTITSMVTAKEWLHSSFLYRRLRKNPAHYDIRKQGDRSWEDRMDELVSDSVTMLAQAEMISRDEGDALSSTEYGDIMSKFYIRQATMVQIMKLSEKASVREILEMLSSSEEFAEIKFRSGEKQVYNKLRAHHDIRYTIKKIEKPSDKVFILIQAILGAINLSDPEYKSAETQPYTESLPIIRHISRIARVVEVANARKAGGLLKNALEVLRCLNAKAWEDRSVVFRQLDDIGLKSLKVLAEHNITSFAALRKMDPAHIEMLLNRKPPFGYDVLAAANQLPQYTLNLSEIDVTTRQDGVEVELSVGCGLVPRDVKAAKSKKNKKAKRYDMTLVLTLTSDHNFVDFRRISTHALKETRTFEITAKLTKPSQSIVVYISSDTFAGVTVSSSYKPSLASSAYPVMDTRPQDALARDLEGLEDIPDFWDMEGGDFDDEEMPVYNNTVQTGEKHIKSIGRIATNPSTVSKVKEEDLTLSTTEKSNLDCTGTTGIFATKQLPNGNFDCRDGLAKPPPMTKKRLEAMVEASASLTDAGGPSKPTSASHNTSKVKPKPKEASKVKSERSLKHLEALHQQTGVKENLHLGDRDRIKLDTDLQNSSKRVRRIVPDFDVEFARLDDGPTNPRIDISILSESDDELPDARGILGSLRGSDPGLPTAVSESTDYGDPEFDALIADLPLAGESCMTGAQKNVSHALERDKATANPARKRKLRSSESPRPAKRLNQAQREESPIEIRPSPTRAEQKEKAPSFDLSLSDEGASRPEVSQLFLPAFHSSPVTSPASAPMNDDDGFVLDTSFFDIVPSTPDLTAPDTTQSSQSHTAERDDAWPFRRFVSNHQNSTSLLGRFDDTSQRSPPRIEQQAMGEQDVDTYEDPLAEFEAWLNSGAVEIVEK</sequence>
<dbReference type="GO" id="GO:0051321">
    <property type="term" value="P:meiotic cell cycle"/>
    <property type="evidence" value="ECO:0007669"/>
    <property type="project" value="UniProtKB-KW"/>
</dbReference>
<feature type="domain" description="Helicase ATP-binding" evidence="12">
    <location>
        <begin position="221"/>
        <end position="400"/>
    </location>
</feature>
<evidence type="ECO:0000256" key="1">
    <source>
        <dbReference type="ARBA" id="ARBA00010140"/>
    </source>
</evidence>
<keyword evidence="5" id="KW-0067">ATP-binding</keyword>
<dbReference type="Gene3D" id="3.40.50.300">
    <property type="entry name" value="P-loop containing nucleotide triphosphate hydrolases"/>
    <property type="match status" value="2"/>
</dbReference>
<evidence type="ECO:0000313" key="15">
    <source>
        <dbReference type="Proteomes" id="UP000313359"/>
    </source>
</evidence>
<feature type="region of interest" description="Disordered" evidence="11">
    <location>
        <begin position="1426"/>
        <end position="1491"/>
    </location>
</feature>
<dbReference type="InterPro" id="IPR057842">
    <property type="entry name" value="WH_MER3"/>
</dbReference>